<proteinExistence type="predicted"/>
<dbReference type="InterPro" id="IPR003593">
    <property type="entry name" value="AAA+_ATPase"/>
</dbReference>
<dbReference type="SUPFAM" id="SSF52540">
    <property type="entry name" value="P-loop containing nucleoside triphosphate hydrolases"/>
    <property type="match status" value="2"/>
</dbReference>
<keyword evidence="7" id="KW-1185">Reference proteome</keyword>
<organism evidence="6 7">
    <name type="scientific">Catenulispora yoronensis</name>
    <dbReference type="NCBI Taxonomy" id="450799"/>
    <lineage>
        <taxon>Bacteria</taxon>
        <taxon>Bacillati</taxon>
        <taxon>Actinomycetota</taxon>
        <taxon>Actinomycetes</taxon>
        <taxon>Catenulisporales</taxon>
        <taxon>Catenulisporaceae</taxon>
        <taxon>Catenulispora</taxon>
    </lineage>
</organism>
<evidence type="ECO:0000256" key="1">
    <source>
        <dbReference type="ARBA" id="ARBA00022448"/>
    </source>
</evidence>
<feature type="domain" description="ABC transporter" evidence="5">
    <location>
        <begin position="27"/>
        <end position="275"/>
    </location>
</feature>
<dbReference type="Gene3D" id="3.40.50.300">
    <property type="entry name" value="P-loop containing nucleotide triphosphate hydrolases"/>
    <property type="match status" value="2"/>
</dbReference>
<evidence type="ECO:0000256" key="4">
    <source>
        <dbReference type="SAM" id="MobiDB-lite"/>
    </source>
</evidence>
<evidence type="ECO:0000256" key="2">
    <source>
        <dbReference type="ARBA" id="ARBA00022741"/>
    </source>
</evidence>
<feature type="domain" description="ABC transporter" evidence="5">
    <location>
        <begin position="311"/>
        <end position="561"/>
    </location>
</feature>
<keyword evidence="2" id="KW-0547">Nucleotide-binding</keyword>
<dbReference type="CDD" id="cd03257">
    <property type="entry name" value="ABC_NikE_OppD_transporters"/>
    <property type="match status" value="2"/>
</dbReference>
<dbReference type="PANTHER" id="PTHR43776">
    <property type="entry name" value="TRANSPORT ATP-BINDING PROTEIN"/>
    <property type="match status" value="1"/>
</dbReference>
<sequence>MTTDLSSGAEPGSGANPSQAATALLEIRGLQVSYPTKSGSVTAVAGVDLSVRPGEILALVGESGSGKSTTALATMKLLPPGARIGEGEILFRGNDLLRLRENELRRLRGREIGLIPQDPSVSLNPVRRIGDQIAEVLRIHDLARGEQAQDLVIRALTRAGMPDPALRASQYPHQLSGGMRQRALIAMALVASPDLIVADEPTSALDVTVQRRILDHLEDLSRTDGLALLLVTHDLGVAADRAHRVAVMSNGVIVESGEARQVLEDPTHPYTRQLVGAIPGRRRSTRAAAPRATAPQADRNQDSDTPRVPLLDVRGLTKDFPLARTTGGSRTLRAVDNVSFTLNHGEALAIVGESGSGKSTTARLVLALEKPTAGSVHINGTNISTLRGAPLRALRRRVQTVYQNPFASLDPRFTVSRIIEEPLRAFRTDTATRADRRARVTELLDLVELPPHLATRHPAHLSGGQRQRVAIARALAPNPELLICDEPVSALDASVQSRILTLLSRLSTDLNLTCLFITHDLPAARDLCDHVLVMHTGHIVEAGPTDRVFEQPEHEYTRELLAAVPGGWRALA</sequence>
<dbReference type="Pfam" id="PF00005">
    <property type="entry name" value="ABC_tran"/>
    <property type="match status" value="2"/>
</dbReference>
<dbReference type="PROSITE" id="PS00211">
    <property type="entry name" value="ABC_TRANSPORTER_1"/>
    <property type="match status" value="2"/>
</dbReference>
<dbReference type="Pfam" id="PF08352">
    <property type="entry name" value="oligo_HPY"/>
    <property type="match status" value="2"/>
</dbReference>
<dbReference type="NCBIfam" id="NF007739">
    <property type="entry name" value="PRK10419.1"/>
    <property type="match status" value="2"/>
</dbReference>
<dbReference type="InterPro" id="IPR027417">
    <property type="entry name" value="P-loop_NTPase"/>
</dbReference>
<feature type="compositionally biased region" description="Low complexity" evidence="4">
    <location>
        <begin position="286"/>
        <end position="298"/>
    </location>
</feature>
<evidence type="ECO:0000256" key="3">
    <source>
        <dbReference type="ARBA" id="ARBA00022840"/>
    </source>
</evidence>
<dbReference type="GO" id="GO:0005524">
    <property type="term" value="F:ATP binding"/>
    <property type="evidence" value="ECO:0007669"/>
    <property type="project" value="UniProtKB-KW"/>
</dbReference>
<comment type="caution">
    <text evidence="6">The sequence shown here is derived from an EMBL/GenBank/DDBJ whole genome shotgun (WGS) entry which is preliminary data.</text>
</comment>
<dbReference type="RefSeq" id="WP_344666395.1">
    <property type="nucleotide sequence ID" value="NZ_BAAAQN010000016.1"/>
</dbReference>
<reference evidence="6 7" key="1">
    <citation type="journal article" date="2019" name="Int. J. Syst. Evol. Microbiol.">
        <title>The Global Catalogue of Microorganisms (GCM) 10K type strain sequencing project: providing services to taxonomists for standard genome sequencing and annotation.</title>
        <authorList>
            <consortium name="The Broad Institute Genomics Platform"/>
            <consortium name="The Broad Institute Genome Sequencing Center for Infectious Disease"/>
            <person name="Wu L."/>
            <person name="Ma J."/>
        </authorList>
    </citation>
    <scope>NUCLEOTIDE SEQUENCE [LARGE SCALE GENOMIC DNA]</scope>
    <source>
        <strain evidence="6 7">JCM 16014</strain>
    </source>
</reference>
<accession>A0ABN2U6D4</accession>
<keyword evidence="1" id="KW-0813">Transport</keyword>
<dbReference type="Proteomes" id="UP001500751">
    <property type="component" value="Unassembled WGS sequence"/>
</dbReference>
<dbReference type="InterPro" id="IPR003439">
    <property type="entry name" value="ABC_transporter-like_ATP-bd"/>
</dbReference>
<gene>
    <name evidence="6" type="ORF">GCM10009839_32040</name>
</gene>
<feature type="region of interest" description="Disordered" evidence="4">
    <location>
        <begin position="278"/>
        <end position="309"/>
    </location>
</feature>
<dbReference type="InterPro" id="IPR013563">
    <property type="entry name" value="Oligopep_ABC_C"/>
</dbReference>
<dbReference type="InterPro" id="IPR017871">
    <property type="entry name" value="ABC_transporter-like_CS"/>
</dbReference>
<protein>
    <submittedName>
        <fullName evidence="6">ABC transporter ATP-binding protein</fullName>
    </submittedName>
</protein>
<dbReference type="SMART" id="SM00382">
    <property type="entry name" value="AAA"/>
    <property type="match status" value="2"/>
</dbReference>
<evidence type="ECO:0000259" key="5">
    <source>
        <dbReference type="PROSITE" id="PS50893"/>
    </source>
</evidence>
<evidence type="ECO:0000313" key="7">
    <source>
        <dbReference type="Proteomes" id="UP001500751"/>
    </source>
</evidence>
<dbReference type="InterPro" id="IPR050319">
    <property type="entry name" value="ABC_transp_ATP-bind"/>
</dbReference>
<name>A0ABN2U6D4_9ACTN</name>
<dbReference type="PROSITE" id="PS50893">
    <property type="entry name" value="ABC_TRANSPORTER_2"/>
    <property type="match status" value="2"/>
</dbReference>
<keyword evidence="3 6" id="KW-0067">ATP-binding</keyword>
<dbReference type="EMBL" id="BAAAQN010000016">
    <property type="protein sequence ID" value="GAA2030009.1"/>
    <property type="molecule type" value="Genomic_DNA"/>
</dbReference>
<evidence type="ECO:0000313" key="6">
    <source>
        <dbReference type="EMBL" id="GAA2030009.1"/>
    </source>
</evidence>
<dbReference type="NCBIfam" id="NF008453">
    <property type="entry name" value="PRK11308.1"/>
    <property type="match status" value="2"/>
</dbReference>